<comment type="caution">
    <text evidence="1">The sequence shown here is derived from an EMBL/GenBank/DDBJ whole genome shotgun (WGS) entry which is preliminary data.</text>
</comment>
<organism evidence="1 2">
    <name type="scientific">Hibiscus sabdariffa</name>
    <name type="common">roselle</name>
    <dbReference type="NCBI Taxonomy" id="183260"/>
    <lineage>
        <taxon>Eukaryota</taxon>
        <taxon>Viridiplantae</taxon>
        <taxon>Streptophyta</taxon>
        <taxon>Embryophyta</taxon>
        <taxon>Tracheophyta</taxon>
        <taxon>Spermatophyta</taxon>
        <taxon>Magnoliopsida</taxon>
        <taxon>eudicotyledons</taxon>
        <taxon>Gunneridae</taxon>
        <taxon>Pentapetalae</taxon>
        <taxon>rosids</taxon>
        <taxon>malvids</taxon>
        <taxon>Malvales</taxon>
        <taxon>Malvaceae</taxon>
        <taxon>Malvoideae</taxon>
        <taxon>Hibiscus</taxon>
    </lineage>
</organism>
<gene>
    <name evidence="1" type="ORF">V6N12_032528</name>
</gene>
<evidence type="ECO:0000313" key="2">
    <source>
        <dbReference type="Proteomes" id="UP001472677"/>
    </source>
</evidence>
<sequence>MTPSNSKTLRYTSRIPLKRGRKKISSRIVNGSLSDSDFQCQKQVILKEAGETLALGKYLEVTTIGNEEGIVKDLAGLLEGREPPL</sequence>
<dbReference type="Proteomes" id="UP001472677">
    <property type="component" value="Unassembled WGS sequence"/>
</dbReference>
<name>A0ABR2CCV4_9ROSI</name>
<protein>
    <submittedName>
        <fullName evidence="1">Uncharacterized protein</fullName>
    </submittedName>
</protein>
<reference evidence="1 2" key="1">
    <citation type="journal article" date="2024" name="G3 (Bethesda)">
        <title>Genome assembly of Hibiscus sabdariffa L. provides insights into metabolisms of medicinal natural products.</title>
        <authorList>
            <person name="Kim T."/>
        </authorList>
    </citation>
    <scope>NUCLEOTIDE SEQUENCE [LARGE SCALE GENOMIC DNA]</scope>
    <source>
        <strain evidence="1">TK-2024</strain>
        <tissue evidence="1">Old leaves</tissue>
    </source>
</reference>
<proteinExistence type="predicted"/>
<evidence type="ECO:0000313" key="1">
    <source>
        <dbReference type="EMBL" id="KAK8517336.1"/>
    </source>
</evidence>
<dbReference type="EMBL" id="JBBPBM010000056">
    <property type="protein sequence ID" value="KAK8517336.1"/>
    <property type="molecule type" value="Genomic_DNA"/>
</dbReference>
<accession>A0ABR2CCV4</accession>
<keyword evidence="2" id="KW-1185">Reference proteome</keyword>